<dbReference type="Gene3D" id="3.30.70.1070">
    <property type="entry name" value="Sporulation related repeat"/>
    <property type="match status" value="1"/>
</dbReference>
<evidence type="ECO:0000256" key="4">
    <source>
        <dbReference type="HAMAP-Rule" id="MF_02071"/>
    </source>
</evidence>
<dbReference type="SUPFAM" id="SSF110997">
    <property type="entry name" value="Sporulation related repeat"/>
    <property type="match status" value="1"/>
</dbReference>
<dbReference type="Proteomes" id="UP000290244">
    <property type="component" value="Chromosome"/>
</dbReference>
<dbReference type="InterPro" id="IPR007730">
    <property type="entry name" value="SPOR-like_dom"/>
</dbReference>
<dbReference type="InterPro" id="IPR034718">
    <property type="entry name" value="RlpA"/>
</dbReference>
<dbReference type="PANTHER" id="PTHR34183">
    <property type="entry name" value="ENDOLYTIC PEPTIDOGLYCAN TRANSGLYCOSYLASE RLPA"/>
    <property type="match status" value="1"/>
</dbReference>
<dbReference type="HAMAP" id="MF_02071">
    <property type="entry name" value="RlpA"/>
    <property type="match status" value="1"/>
</dbReference>
<evidence type="ECO:0000259" key="6">
    <source>
        <dbReference type="PROSITE" id="PS51724"/>
    </source>
</evidence>
<dbReference type="PROSITE" id="PS51724">
    <property type="entry name" value="SPOR"/>
    <property type="match status" value="1"/>
</dbReference>
<keyword evidence="3 4" id="KW-0961">Cell wall biogenesis/degradation</keyword>
<keyword evidence="8" id="KW-1185">Reference proteome</keyword>
<dbReference type="AlphaFoldDB" id="A0A4P6P231"/>
<proteinExistence type="inferred from homology"/>
<protein>
    <recommendedName>
        <fullName evidence="4">Endolytic peptidoglycan transglycosylase RlpA</fullName>
        <ecNumber evidence="4">4.2.2.-</ecNumber>
    </recommendedName>
</protein>
<evidence type="ECO:0000256" key="3">
    <source>
        <dbReference type="ARBA" id="ARBA00023316"/>
    </source>
</evidence>
<keyword evidence="4" id="KW-1003">Cell membrane</keyword>
<dbReference type="Gene3D" id="2.40.40.10">
    <property type="entry name" value="RlpA-like domain"/>
    <property type="match status" value="1"/>
</dbReference>
<evidence type="ECO:0000313" key="7">
    <source>
        <dbReference type="EMBL" id="QBG35114.1"/>
    </source>
</evidence>
<dbReference type="KEGG" id="lsd:EMK97_04960"/>
<dbReference type="InterPro" id="IPR012997">
    <property type="entry name" value="RplA"/>
</dbReference>
<name>A0A4P6P231_9GAMM</name>
<dbReference type="GO" id="GO:0000270">
    <property type="term" value="P:peptidoglycan metabolic process"/>
    <property type="evidence" value="ECO:0007669"/>
    <property type="project" value="UniProtKB-UniRule"/>
</dbReference>
<gene>
    <name evidence="4" type="primary">rlpA</name>
    <name evidence="7" type="ORF">EMK97_04960</name>
</gene>
<dbReference type="FunFam" id="2.40.40.10:FF:000003">
    <property type="entry name" value="Endolytic peptidoglycan transglycosylase RlpA"/>
    <property type="match status" value="1"/>
</dbReference>
<dbReference type="Pfam" id="PF05036">
    <property type="entry name" value="SPOR"/>
    <property type="match status" value="1"/>
</dbReference>
<keyword evidence="4" id="KW-0472">Membrane</keyword>
<keyword evidence="1" id="KW-0732">Signal</keyword>
<reference evidence="7 8" key="1">
    <citation type="submission" date="2018-12" db="EMBL/GenBank/DDBJ databases">
        <title>Complete genome of Litorilituus sediminis.</title>
        <authorList>
            <person name="Liu A."/>
            <person name="Rong J."/>
        </authorList>
    </citation>
    <scope>NUCLEOTIDE SEQUENCE [LARGE SCALE GENOMIC DNA]</scope>
    <source>
        <strain evidence="7 8">JCM 17549</strain>
    </source>
</reference>
<dbReference type="PANTHER" id="PTHR34183:SF1">
    <property type="entry name" value="ENDOLYTIC PEPTIDOGLYCAN TRANSGLYCOSYLASE RLPA"/>
    <property type="match status" value="1"/>
</dbReference>
<dbReference type="InterPro" id="IPR009009">
    <property type="entry name" value="RlpA-like_DPBB"/>
</dbReference>
<dbReference type="PROSITE" id="PS51257">
    <property type="entry name" value="PROKAR_LIPOPROTEIN"/>
    <property type="match status" value="1"/>
</dbReference>
<feature type="domain" description="SPOR" evidence="6">
    <location>
        <begin position="193"/>
        <end position="269"/>
    </location>
</feature>
<dbReference type="GO" id="GO:0005886">
    <property type="term" value="C:plasma membrane"/>
    <property type="evidence" value="ECO:0007669"/>
    <property type="project" value="UniProtKB-SubCell"/>
</dbReference>
<dbReference type="GO" id="GO:0009279">
    <property type="term" value="C:cell outer membrane"/>
    <property type="evidence" value="ECO:0007669"/>
    <property type="project" value="TreeGrafter"/>
</dbReference>
<comment type="similarity">
    <text evidence="4 5">Belongs to the RlpA family.</text>
</comment>
<accession>A0A4P6P231</accession>
<keyword evidence="4" id="KW-0449">Lipoprotein</keyword>
<evidence type="ECO:0000256" key="2">
    <source>
        <dbReference type="ARBA" id="ARBA00023239"/>
    </source>
</evidence>
<dbReference type="GO" id="GO:0042834">
    <property type="term" value="F:peptidoglycan binding"/>
    <property type="evidence" value="ECO:0007669"/>
    <property type="project" value="InterPro"/>
</dbReference>
<dbReference type="InterPro" id="IPR036680">
    <property type="entry name" value="SPOR-like_sf"/>
</dbReference>
<dbReference type="EC" id="4.2.2.-" evidence="4"/>
<dbReference type="Pfam" id="PF03330">
    <property type="entry name" value="DPBB_1"/>
    <property type="match status" value="1"/>
</dbReference>
<dbReference type="NCBIfam" id="TIGR00413">
    <property type="entry name" value="rlpA"/>
    <property type="match status" value="1"/>
</dbReference>
<dbReference type="InterPro" id="IPR036908">
    <property type="entry name" value="RlpA-like_sf"/>
</dbReference>
<comment type="function">
    <text evidence="4">Lytic transglycosylase with a strong preference for naked glycan strands that lack stem peptides.</text>
</comment>
<dbReference type="GO" id="GO:0008932">
    <property type="term" value="F:lytic endotransglycosylase activity"/>
    <property type="evidence" value="ECO:0007669"/>
    <property type="project" value="UniProtKB-UniRule"/>
</dbReference>
<dbReference type="GO" id="GO:0071555">
    <property type="term" value="P:cell wall organization"/>
    <property type="evidence" value="ECO:0007669"/>
    <property type="project" value="UniProtKB-KW"/>
</dbReference>
<dbReference type="CDD" id="cd22268">
    <property type="entry name" value="DPBB_RlpA-like"/>
    <property type="match status" value="1"/>
</dbReference>
<organism evidence="7 8">
    <name type="scientific">Litorilituus sediminis</name>
    <dbReference type="NCBI Taxonomy" id="718192"/>
    <lineage>
        <taxon>Bacteria</taxon>
        <taxon>Pseudomonadati</taxon>
        <taxon>Pseudomonadota</taxon>
        <taxon>Gammaproteobacteria</taxon>
        <taxon>Alteromonadales</taxon>
        <taxon>Colwelliaceae</taxon>
        <taxon>Litorilituus</taxon>
    </lineage>
</organism>
<evidence type="ECO:0000256" key="5">
    <source>
        <dbReference type="RuleBase" id="RU003495"/>
    </source>
</evidence>
<dbReference type="OrthoDB" id="9779128at2"/>
<evidence type="ECO:0000313" key="8">
    <source>
        <dbReference type="Proteomes" id="UP000290244"/>
    </source>
</evidence>
<dbReference type="RefSeq" id="WP_130599976.1">
    <property type="nucleotide sequence ID" value="NZ_CP034759.1"/>
</dbReference>
<comment type="subcellular location">
    <subcellularLocation>
        <location evidence="4">Cell membrane</location>
        <topology evidence="4">Lipid-anchor</topology>
    </subcellularLocation>
</comment>
<sequence length="271" mass="30081">MKPTISSFVKFSQHLSYLVIASAILTGCSTSGRYSQHSDSIPTRLPTQAEQQDAIARAEPLSRGGNNDYQVRGKHYQVLKTADNFEQTGIASWYGNKFHGHLTSNGEIYDMYAMSAAHKSLPLPTYVRVTNLANDKSVVVRVNDRGPFHQSRIIDLSYSAAYKLDMLKTGTAKVKVVAITDFSHKTAKLPTSHSAIETPYIQVFATSNKALAKQKATSLAQLYQQQVNYPEHKGIYRVQIGPIADLSTLNTLLEQLKANGYPNAYPRKTRL</sequence>
<keyword evidence="4" id="KW-0564">Palmitate</keyword>
<dbReference type="EMBL" id="CP034759">
    <property type="protein sequence ID" value="QBG35114.1"/>
    <property type="molecule type" value="Genomic_DNA"/>
</dbReference>
<dbReference type="SUPFAM" id="SSF50685">
    <property type="entry name" value="Barwin-like endoglucanases"/>
    <property type="match status" value="1"/>
</dbReference>
<keyword evidence="2 4" id="KW-0456">Lyase</keyword>
<evidence type="ECO:0000256" key="1">
    <source>
        <dbReference type="ARBA" id="ARBA00022729"/>
    </source>
</evidence>